<evidence type="ECO:0000313" key="1">
    <source>
        <dbReference type="EMBL" id="KAJ6041322.1"/>
    </source>
</evidence>
<proteinExistence type="predicted"/>
<dbReference type="AlphaFoldDB" id="A0AAD6IB50"/>
<name>A0AAD6IB50_PENCN</name>
<protein>
    <submittedName>
        <fullName evidence="1">Uncharacterized protein</fullName>
    </submittedName>
</protein>
<dbReference type="EMBL" id="JAQJZL010000005">
    <property type="protein sequence ID" value="KAJ6041322.1"/>
    <property type="molecule type" value="Genomic_DNA"/>
</dbReference>
<keyword evidence="2" id="KW-1185">Reference proteome</keyword>
<accession>A0AAD6IB50</accession>
<gene>
    <name evidence="1" type="ORF">N7460_006712</name>
</gene>
<dbReference type="Proteomes" id="UP001219568">
    <property type="component" value="Unassembled WGS sequence"/>
</dbReference>
<sequence length="191" mass="21525">MEDPQDLNEARRLVSAMSPEDWHQLMLAAKPTKETINTLPAVLSGSRSVAYQSKYQMMRAFSPEFGFSKRLIDKVAETLKESNEWRSYLAAIETNSRAEDLREGEDNWPRALIVPLTLQQQTTTVGGVPNNYRLLTLTNQLTRLRGSGERDTRDSQLPEAEDETVVNAASVTFLQAVSQLTPSPLEWVSNR</sequence>
<reference evidence="1" key="1">
    <citation type="journal article" date="2023" name="IMA Fungus">
        <title>Comparative genomic study of the Penicillium genus elucidates a diverse pangenome and 15 lateral gene transfer events.</title>
        <authorList>
            <person name="Petersen C."/>
            <person name="Sorensen T."/>
            <person name="Nielsen M.R."/>
            <person name="Sondergaard T.E."/>
            <person name="Sorensen J.L."/>
            <person name="Fitzpatrick D.A."/>
            <person name="Frisvad J.C."/>
            <person name="Nielsen K.L."/>
        </authorList>
    </citation>
    <scope>NUCLEOTIDE SEQUENCE</scope>
    <source>
        <strain evidence="1">IBT 15450</strain>
    </source>
</reference>
<reference evidence="1" key="2">
    <citation type="submission" date="2023-01" db="EMBL/GenBank/DDBJ databases">
        <authorList>
            <person name="Petersen C."/>
        </authorList>
    </citation>
    <scope>NUCLEOTIDE SEQUENCE</scope>
    <source>
        <strain evidence="1">IBT 15450</strain>
    </source>
</reference>
<evidence type="ECO:0000313" key="2">
    <source>
        <dbReference type="Proteomes" id="UP001219568"/>
    </source>
</evidence>
<comment type="caution">
    <text evidence="1">The sequence shown here is derived from an EMBL/GenBank/DDBJ whole genome shotgun (WGS) entry which is preliminary data.</text>
</comment>
<organism evidence="1 2">
    <name type="scientific">Penicillium canescens</name>
    <dbReference type="NCBI Taxonomy" id="5083"/>
    <lineage>
        <taxon>Eukaryota</taxon>
        <taxon>Fungi</taxon>
        <taxon>Dikarya</taxon>
        <taxon>Ascomycota</taxon>
        <taxon>Pezizomycotina</taxon>
        <taxon>Eurotiomycetes</taxon>
        <taxon>Eurotiomycetidae</taxon>
        <taxon>Eurotiales</taxon>
        <taxon>Aspergillaceae</taxon>
        <taxon>Penicillium</taxon>
    </lineage>
</organism>